<keyword evidence="3 6" id="KW-0479">Metal-binding</keyword>
<evidence type="ECO:0000313" key="9">
    <source>
        <dbReference type="Proteomes" id="UP000809273"/>
    </source>
</evidence>
<evidence type="ECO:0000256" key="4">
    <source>
        <dbReference type="ARBA" id="ARBA00022777"/>
    </source>
</evidence>
<dbReference type="PIRSF" id="PIRSF036483">
    <property type="entry name" value="PFK_XF0274"/>
    <property type="match status" value="1"/>
</dbReference>
<feature type="binding site" evidence="6">
    <location>
        <position position="110"/>
    </location>
    <ligand>
        <name>Mg(2+)</name>
        <dbReference type="ChEBI" id="CHEBI:18420"/>
        <note>catalytic</note>
    </ligand>
</feature>
<feature type="binding site" evidence="6">
    <location>
        <begin position="297"/>
        <end position="300"/>
    </location>
    <ligand>
        <name>substrate</name>
    </ligand>
</feature>
<sequence length="404" mass="44175">MKKLSGKAVIAQGGGPTAVINQSLVGAVLQARRYPQITNFYGALGGVVGLMEEDFVDLTQASTHNLEVVAGTPGAGILSSRHKPNVEDCLRIFEVLKVHGIRYFFFIGGNDSAETCRIVNENAEREGYELRVIHIPKTIDNDILITDHCPGYGSAAKFVAQAFAGANMDNRSLPGVYIGVVMGRHAGFLTASSIFAKKYDDDGPHLIYLPEKPFSPDLFIKEIDETMTKFGRCVVAVSEGINDAEESPIITSLVDQVERDSHGNVQLSGLTSLGDALVQLVKTELSIKRVRSDTFGYLQRSFLGCASSVDAQEAREVGEWALQFATWNNIDGSVVIERVGDYAVRYGLVDLKEVTGGTKSMPDEFIEGDSMVTTEFKNYARPLLGRVPDYERIHAPMVDKIMKE</sequence>
<feature type="site" description="Important for catalytic activity and substrate specificity; stabilizes the transition state when the phosphoryl donor is PPi; prevents ATP from binding by mimicking the alpha-phosphate group of ATP" evidence="6">
    <location>
        <position position="111"/>
    </location>
</feature>
<dbReference type="HAMAP" id="MF_01978">
    <property type="entry name" value="Phosphofructokinase_II_B2"/>
    <property type="match status" value="1"/>
</dbReference>
<comment type="function">
    <text evidence="6">Catalyzes the phosphorylation of D-fructose 6-phosphate, the first committing step of glycolysis. Uses inorganic phosphate (PPi) as phosphoryl donor instead of ATP like common ATP-dependent phosphofructokinases (ATP-PFKs), which renders the reaction reversible, and can thus function both in glycolysis and gluconeogenesis. Consistently, PPi-PFK can replace the enzymes of both the forward (ATP-PFK) and reverse (fructose-bisphosphatase (FBPase)) reactions.</text>
</comment>
<organism evidence="8 9">
    <name type="scientific">Candidatus Zymogenus saltonus</name>
    <dbReference type="NCBI Taxonomy" id="2844893"/>
    <lineage>
        <taxon>Bacteria</taxon>
        <taxon>Deltaproteobacteria</taxon>
        <taxon>Candidatus Zymogenia</taxon>
        <taxon>Candidatus Zymogeniales</taxon>
        <taxon>Candidatus Zymogenaceae</taxon>
        <taxon>Candidatus Zymogenus</taxon>
    </lineage>
</organism>
<keyword evidence="6" id="KW-0324">Glycolysis</keyword>
<feature type="binding site" evidence="6">
    <location>
        <position position="239"/>
    </location>
    <ligand>
        <name>substrate</name>
    </ligand>
</feature>
<keyword evidence="5 6" id="KW-0460">Magnesium</keyword>
<dbReference type="InterPro" id="IPR035966">
    <property type="entry name" value="PKF_sf"/>
</dbReference>
<reference evidence="8" key="1">
    <citation type="journal article" date="2021" name="Environ. Microbiol.">
        <title>Genomic characterization of three novel Desulfobacterota classes expand the metabolic and phylogenetic diversity of the phylum.</title>
        <authorList>
            <person name="Murphy C.L."/>
            <person name="Biggerstaff J."/>
            <person name="Eichhorn A."/>
            <person name="Ewing E."/>
            <person name="Shahan R."/>
            <person name="Soriano D."/>
            <person name="Stewart S."/>
            <person name="VanMol K."/>
            <person name="Walker R."/>
            <person name="Walters P."/>
            <person name="Elshahed M.S."/>
            <person name="Youssef N.H."/>
        </authorList>
    </citation>
    <scope>NUCLEOTIDE SEQUENCE</scope>
    <source>
        <strain evidence="8">Zod_Metabat.24</strain>
    </source>
</reference>
<dbReference type="GO" id="GO:0006002">
    <property type="term" value="P:fructose 6-phosphate metabolic process"/>
    <property type="evidence" value="ECO:0007669"/>
    <property type="project" value="InterPro"/>
</dbReference>
<dbReference type="GO" id="GO:0047334">
    <property type="term" value="F:diphosphate-fructose-6-phosphate 1-phosphotransferase activity"/>
    <property type="evidence" value="ECO:0007669"/>
    <property type="project" value="UniProtKB-EC"/>
</dbReference>
<comment type="subunit">
    <text evidence="6">Homodimer.</text>
</comment>
<evidence type="ECO:0000256" key="2">
    <source>
        <dbReference type="ARBA" id="ARBA00022679"/>
    </source>
</evidence>
<dbReference type="NCBIfam" id="NF010675">
    <property type="entry name" value="PRK14072.1"/>
    <property type="match status" value="1"/>
</dbReference>
<dbReference type="PANTHER" id="PTHR45770">
    <property type="entry name" value="ATP-DEPENDENT 6-PHOSPHOFRUCTOKINASE 1"/>
    <property type="match status" value="1"/>
</dbReference>
<keyword evidence="2 6" id="KW-0808">Transferase</keyword>
<reference evidence="8" key="2">
    <citation type="submission" date="2021-01" db="EMBL/GenBank/DDBJ databases">
        <authorList>
            <person name="Hahn C.R."/>
            <person name="Youssef N.H."/>
            <person name="Elshahed M."/>
        </authorList>
    </citation>
    <scope>NUCLEOTIDE SEQUENCE</scope>
    <source>
        <strain evidence="8">Zod_Metabat.24</strain>
    </source>
</reference>
<feature type="site" description="Important for catalytic activity; stabilizes the transition state when the phosphoryl donor is PPi" evidence="6">
    <location>
        <position position="137"/>
    </location>
</feature>
<protein>
    <recommendedName>
        <fullName evidence="6">Pyrophosphate--fructose 6-phosphate 1-phosphotransferase</fullName>
        <ecNumber evidence="6">2.7.1.90</ecNumber>
    </recommendedName>
    <alternativeName>
        <fullName evidence="6">6-phosphofructokinase, pyrophosphate dependent</fullName>
    </alternativeName>
    <alternativeName>
        <fullName evidence="6">PPi-dependent phosphofructokinase</fullName>
        <shortName evidence="6">PPi-PFK</shortName>
    </alternativeName>
    <alternativeName>
        <fullName evidence="6">Pyrophosphate-dependent 6-phosphofructose-1-kinase</fullName>
    </alternativeName>
</protein>
<dbReference type="EMBL" id="JAFGIX010000089">
    <property type="protein sequence ID" value="MBN1574820.1"/>
    <property type="molecule type" value="Genomic_DNA"/>
</dbReference>
<name>A0A9D8PSJ2_9DELT</name>
<feature type="active site" description="Proton acceptor" evidence="6">
    <location>
        <position position="140"/>
    </location>
</feature>
<feature type="binding site" evidence="6">
    <location>
        <position position="15"/>
    </location>
    <ligand>
        <name>diphosphate</name>
        <dbReference type="ChEBI" id="CHEBI:33019"/>
    </ligand>
</feature>
<dbReference type="Gene3D" id="3.40.50.450">
    <property type="match status" value="1"/>
</dbReference>
<comment type="activity regulation">
    <text evidence="6">Non-allosteric.</text>
</comment>
<dbReference type="InterPro" id="IPR050929">
    <property type="entry name" value="PFKA"/>
</dbReference>
<dbReference type="AlphaFoldDB" id="A0A9D8PSJ2"/>
<keyword evidence="6" id="KW-0963">Cytoplasm</keyword>
<evidence type="ECO:0000256" key="6">
    <source>
        <dbReference type="HAMAP-Rule" id="MF_01978"/>
    </source>
</evidence>
<dbReference type="SUPFAM" id="SSF53784">
    <property type="entry name" value="Phosphofructokinase"/>
    <property type="match status" value="1"/>
</dbReference>
<dbReference type="InterPro" id="IPR000023">
    <property type="entry name" value="Phosphofructokinase_dom"/>
</dbReference>
<comment type="similarity">
    <text evidence="6">Belongs to the phosphofructokinase type A (PFKA) family. PPi-dependent PFK group II subfamily. Clade 'B2' sub-subfamily.</text>
</comment>
<dbReference type="InterPro" id="IPR011404">
    <property type="entry name" value="PPi-PFK"/>
</dbReference>
<comment type="subcellular location">
    <subcellularLocation>
        <location evidence="6">Cytoplasm</location>
    </subcellularLocation>
</comment>
<proteinExistence type="inferred from homology"/>
<dbReference type="Pfam" id="PF00365">
    <property type="entry name" value="PFK"/>
    <property type="match status" value="1"/>
</dbReference>
<dbReference type="InterPro" id="IPR022953">
    <property type="entry name" value="ATP_PFK"/>
</dbReference>
<dbReference type="GO" id="GO:0005737">
    <property type="term" value="C:cytoplasm"/>
    <property type="evidence" value="ECO:0007669"/>
    <property type="project" value="UniProtKB-SubCell"/>
</dbReference>
<dbReference type="Proteomes" id="UP000809273">
    <property type="component" value="Unassembled WGS sequence"/>
</dbReference>
<gene>
    <name evidence="6" type="primary">pfp</name>
    <name evidence="8" type="ORF">JW984_16610</name>
</gene>
<dbReference type="GO" id="GO:0046872">
    <property type="term" value="F:metal ion binding"/>
    <property type="evidence" value="ECO:0007669"/>
    <property type="project" value="UniProtKB-KW"/>
</dbReference>
<evidence type="ECO:0000259" key="7">
    <source>
        <dbReference type="Pfam" id="PF00365"/>
    </source>
</evidence>
<evidence type="ECO:0000256" key="1">
    <source>
        <dbReference type="ARBA" id="ARBA00001946"/>
    </source>
</evidence>
<evidence type="ECO:0000256" key="3">
    <source>
        <dbReference type="ARBA" id="ARBA00022723"/>
    </source>
</evidence>
<evidence type="ECO:0000256" key="5">
    <source>
        <dbReference type="ARBA" id="ARBA00022842"/>
    </source>
</evidence>
<comment type="pathway">
    <text evidence="6">Carbohydrate degradation; glycolysis; D-glyceraldehyde 3-phosphate and glycerone phosphate from D-glucose: step 3/4.</text>
</comment>
<comment type="caution">
    <text evidence="8">The sequence shown here is derived from an EMBL/GenBank/DDBJ whole genome shotgun (WGS) entry which is preliminary data.</text>
</comment>
<comment type="catalytic activity">
    <reaction evidence="6">
        <text>beta-D-fructose 6-phosphate + diphosphate = beta-D-fructose 1,6-bisphosphate + phosphate + H(+)</text>
        <dbReference type="Rhea" id="RHEA:13613"/>
        <dbReference type="ChEBI" id="CHEBI:15378"/>
        <dbReference type="ChEBI" id="CHEBI:32966"/>
        <dbReference type="ChEBI" id="CHEBI:33019"/>
        <dbReference type="ChEBI" id="CHEBI:43474"/>
        <dbReference type="ChEBI" id="CHEBI:57634"/>
        <dbReference type="EC" id="2.7.1.90"/>
    </reaction>
</comment>
<feature type="binding site" evidence="6">
    <location>
        <begin position="138"/>
        <end position="140"/>
    </location>
    <ligand>
        <name>substrate</name>
    </ligand>
</feature>
<dbReference type="PRINTS" id="PR00476">
    <property type="entry name" value="PHFRCTKINASE"/>
</dbReference>
<dbReference type="EC" id="2.7.1.90" evidence="6"/>
<dbReference type="GO" id="GO:0003872">
    <property type="term" value="F:6-phosphofructokinase activity"/>
    <property type="evidence" value="ECO:0007669"/>
    <property type="project" value="UniProtKB-UniRule"/>
</dbReference>
<feature type="domain" description="Phosphofructokinase" evidence="7">
    <location>
        <begin position="8"/>
        <end position="323"/>
    </location>
</feature>
<feature type="binding site" evidence="6">
    <location>
        <begin position="182"/>
        <end position="184"/>
    </location>
    <ligand>
        <name>substrate</name>
    </ligand>
</feature>
<accession>A0A9D8PSJ2</accession>
<dbReference type="Gene3D" id="3.40.50.460">
    <property type="entry name" value="Phosphofructokinase domain"/>
    <property type="match status" value="1"/>
</dbReference>
<comment type="cofactor">
    <cofactor evidence="1 6">
        <name>Mg(2+)</name>
        <dbReference type="ChEBI" id="CHEBI:18420"/>
    </cofactor>
</comment>
<evidence type="ECO:0000313" key="8">
    <source>
        <dbReference type="EMBL" id="MBN1574820.1"/>
    </source>
</evidence>
<keyword evidence="4 6" id="KW-0418">Kinase</keyword>